<dbReference type="EMBL" id="JQ067085">
    <property type="protein sequence ID" value="AII21881.1"/>
    <property type="molecule type" value="Genomic_DNA"/>
</dbReference>
<evidence type="ECO:0000256" key="1">
    <source>
        <dbReference type="SAM" id="Phobius"/>
    </source>
</evidence>
<protein>
    <submittedName>
        <fullName evidence="2">Uncharacterized protein</fullName>
    </submittedName>
</protein>
<sequence length="80" mass="8808">MQRPSGISLSDLFAICREDPANRWLWIRLYLRDLLARVVILAFIAIGAAGLAYGLGGAFAYGFMQTVASYQVQLSVEKSP</sequence>
<proteinExistence type="predicted"/>
<accession>A0A076FRE2</accession>
<feature type="transmembrane region" description="Helical" evidence="1">
    <location>
        <begin position="34"/>
        <end position="55"/>
    </location>
</feature>
<reference evidence="2 3" key="1">
    <citation type="journal article" date="2012" name="Appl. Environ. Microbiol.">
        <title>High Diversity and Novel Species of Pseudomonas aeruginosa Bacteriophages.</title>
        <authorList>
            <person name="Sepulveda-Robles O."/>
            <person name="Kameyama L."/>
            <person name="Guarneros G."/>
        </authorList>
    </citation>
    <scope>NUCLEOTIDE SEQUENCE [LARGE SCALE GENOMIC DNA]</scope>
</reference>
<keyword evidence="1" id="KW-0472">Membrane</keyword>
<keyword evidence="1" id="KW-0812">Transmembrane</keyword>
<gene>
    <name evidence="2" type="ORF">PaMx73_21</name>
</gene>
<dbReference type="Proteomes" id="UP000006183">
    <property type="component" value="Segment"/>
</dbReference>
<name>A0A076FRE2_9CAUD</name>
<evidence type="ECO:0000313" key="2">
    <source>
        <dbReference type="EMBL" id="AII21881.1"/>
    </source>
</evidence>
<organism evidence="2 3">
    <name type="scientific">Pseudomonas phage PaMx73</name>
    <dbReference type="NCBI Taxonomy" id="1175655"/>
    <lineage>
        <taxon>Viruses</taxon>
        <taxon>Duplodnaviria</taxon>
        <taxon>Heunggongvirae</taxon>
        <taxon>Uroviricota</taxon>
        <taxon>Caudoviricetes</taxon>
        <taxon>Casadabanvirus</taxon>
        <taxon>Casadabanvirus JBD26</taxon>
        <taxon>Casadabanvirus D3112</taxon>
    </lineage>
</organism>
<evidence type="ECO:0000313" key="3">
    <source>
        <dbReference type="Proteomes" id="UP000006183"/>
    </source>
</evidence>
<keyword evidence="1" id="KW-1133">Transmembrane helix</keyword>